<evidence type="ECO:0000256" key="1">
    <source>
        <dbReference type="ARBA" id="ARBA00000012"/>
    </source>
</evidence>
<organism evidence="10">
    <name type="scientific">mine drainage metagenome</name>
    <dbReference type="NCBI Taxonomy" id="410659"/>
    <lineage>
        <taxon>unclassified sequences</taxon>
        <taxon>metagenomes</taxon>
        <taxon>ecological metagenomes</taxon>
    </lineage>
</organism>
<dbReference type="PANTHER" id="PTHR20941">
    <property type="entry name" value="FOLATE SYNTHESIS PROTEINS"/>
    <property type="match status" value="1"/>
</dbReference>
<keyword evidence="8" id="KW-0289">Folate biosynthesis</keyword>
<comment type="catalytic activity">
    <reaction evidence="1">
        <text>(7,8-dihydropterin-6-yl)methyl diphosphate + 4-aminobenzoate = 7,8-dihydropteroate + diphosphate</text>
        <dbReference type="Rhea" id="RHEA:19949"/>
        <dbReference type="ChEBI" id="CHEBI:17836"/>
        <dbReference type="ChEBI" id="CHEBI:17839"/>
        <dbReference type="ChEBI" id="CHEBI:33019"/>
        <dbReference type="ChEBI" id="CHEBI:72950"/>
        <dbReference type="EC" id="2.5.1.15"/>
    </reaction>
</comment>
<dbReference type="PROSITE" id="PS00793">
    <property type="entry name" value="DHPS_2"/>
    <property type="match status" value="1"/>
</dbReference>
<keyword evidence="5 10" id="KW-0808">Transferase</keyword>
<dbReference type="GO" id="GO:0046872">
    <property type="term" value="F:metal ion binding"/>
    <property type="evidence" value="ECO:0007669"/>
    <property type="project" value="UniProtKB-KW"/>
</dbReference>
<sequence length="299" mass="31676">MQTRDRAAFTVPHMTRLPLPASARARRHPALTARGRAFDLGRRTYLMGIVNLTPDSFFEDSRKPSPEVALSHAQRLLAEGADLLDLGAESTRPGHTAIPFDEELARLLPAVKALCAACPAPVSVDTTKASVAAAALEAGACIVNDQWGLQGDPDMARVVRDFGAGLVIMHNQTGTDYAGDLINAIRTFFLRSLDLAARAGIPESAIVLDPGIGFGKTPGQNLEVVRRLAELNDLGLPLLLGASRKSFLGKILDLPPEERLEGTLAATTAGIAAGVDIVRVHDVLANARAAKVADAIYRG</sequence>
<evidence type="ECO:0000256" key="2">
    <source>
        <dbReference type="ARBA" id="ARBA00001946"/>
    </source>
</evidence>
<dbReference type="Gene3D" id="3.20.20.20">
    <property type="entry name" value="Dihydropteroate synthase-like"/>
    <property type="match status" value="1"/>
</dbReference>
<dbReference type="InterPro" id="IPR006390">
    <property type="entry name" value="DHP_synth_dom"/>
</dbReference>
<evidence type="ECO:0000256" key="8">
    <source>
        <dbReference type="ARBA" id="ARBA00022909"/>
    </source>
</evidence>
<evidence type="ECO:0000313" key="10">
    <source>
        <dbReference type="EMBL" id="OIQ90082.1"/>
    </source>
</evidence>
<comment type="cofactor">
    <cofactor evidence="2">
        <name>Mg(2+)</name>
        <dbReference type="ChEBI" id="CHEBI:18420"/>
    </cofactor>
</comment>
<evidence type="ECO:0000256" key="3">
    <source>
        <dbReference type="ARBA" id="ARBA00004763"/>
    </source>
</evidence>
<keyword evidence="7" id="KW-0460">Magnesium</keyword>
<dbReference type="GO" id="GO:0004156">
    <property type="term" value="F:dihydropteroate synthase activity"/>
    <property type="evidence" value="ECO:0007669"/>
    <property type="project" value="UniProtKB-EC"/>
</dbReference>
<gene>
    <name evidence="10" type="primary">folP_10</name>
    <name evidence="10" type="ORF">GALL_280380</name>
</gene>
<dbReference type="GO" id="GO:0046654">
    <property type="term" value="P:tetrahydrofolate biosynthetic process"/>
    <property type="evidence" value="ECO:0007669"/>
    <property type="project" value="TreeGrafter"/>
</dbReference>
<dbReference type="InterPro" id="IPR011005">
    <property type="entry name" value="Dihydropteroate_synth-like_sf"/>
</dbReference>
<comment type="caution">
    <text evidence="10">The sequence shown here is derived from an EMBL/GenBank/DDBJ whole genome shotgun (WGS) entry which is preliminary data.</text>
</comment>
<dbReference type="GO" id="GO:0046656">
    <property type="term" value="P:folic acid biosynthetic process"/>
    <property type="evidence" value="ECO:0007669"/>
    <property type="project" value="UniProtKB-KW"/>
</dbReference>
<dbReference type="PROSITE" id="PS50972">
    <property type="entry name" value="PTERIN_BINDING"/>
    <property type="match status" value="1"/>
</dbReference>
<evidence type="ECO:0000259" key="9">
    <source>
        <dbReference type="PROSITE" id="PS50972"/>
    </source>
</evidence>
<evidence type="ECO:0000256" key="7">
    <source>
        <dbReference type="ARBA" id="ARBA00022842"/>
    </source>
</evidence>
<evidence type="ECO:0000256" key="5">
    <source>
        <dbReference type="ARBA" id="ARBA00022679"/>
    </source>
</evidence>
<dbReference type="CDD" id="cd00739">
    <property type="entry name" value="DHPS"/>
    <property type="match status" value="1"/>
</dbReference>
<dbReference type="EMBL" id="MLJW01000305">
    <property type="protein sequence ID" value="OIQ90082.1"/>
    <property type="molecule type" value="Genomic_DNA"/>
</dbReference>
<dbReference type="PANTHER" id="PTHR20941:SF1">
    <property type="entry name" value="FOLIC ACID SYNTHESIS PROTEIN FOL1"/>
    <property type="match status" value="1"/>
</dbReference>
<dbReference type="GO" id="GO:0005829">
    <property type="term" value="C:cytosol"/>
    <property type="evidence" value="ECO:0007669"/>
    <property type="project" value="TreeGrafter"/>
</dbReference>
<dbReference type="SUPFAM" id="SSF51717">
    <property type="entry name" value="Dihydropteroate synthetase-like"/>
    <property type="match status" value="1"/>
</dbReference>
<name>A0A1J5R3Q9_9ZZZZ</name>
<evidence type="ECO:0000256" key="4">
    <source>
        <dbReference type="ARBA" id="ARBA00012458"/>
    </source>
</evidence>
<dbReference type="InterPro" id="IPR000489">
    <property type="entry name" value="Pterin-binding_dom"/>
</dbReference>
<dbReference type="EC" id="2.5.1.15" evidence="4"/>
<protein>
    <recommendedName>
        <fullName evidence="4">dihydropteroate synthase</fullName>
        <ecNumber evidence="4">2.5.1.15</ecNumber>
    </recommendedName>
</protein>
<feature type="domain" description="Pterin-binding" evidence="9">
    <location>
        <begin position="44"/>
        <end position="291"/>
    </location>
</feature>
<evidence type="ECO:0000256" key="6">
    <source>
        <dbReference type="ARBA" id="ARBA00022723"/>
    </source>
</evidence>
<dbReference type="InterPro" id="IPR045031">
    <property type="entry name" value="DHP_synth-like"/>
</dbReference>
<dbReference type="Pfam" id="PF00809">
    <property type="entry name" value="Pterin_bind"/>
    <property type="match status" value="1"/>
</dbReference>
<proteinExistence type="predicted"/>
<keyword evidence="6" id="KW-0479">Metal-binding</keyword>
<accession>A0A1J5R3Q9</accession>
<dbReference type="AlphaFoldDB" id="A0A1J5R3Q9"/>
<dbReference type="NCBIfam" id="TIGR01496">
    <property type="entry name" value="DHPS"/>
    <property type="match status" value="1"/>
</dbReference>
<reference evidence="10" key="1">
    <citation type="submission" date="2016-10" db="EMBL/GenBank/DDBJ databases">
        <title>Sequence of Gallionella enrichment culture.</title>
        <authorList>
            <person name="Poehlein A."/>
            <person name="Muehling M."/>
            <person name="Daniel R."/>
        </authorList>
    </citation>
    <scope>NUCLEOTIDE SEQUENCE</scope>
</reference>
<comment type="pathway">
    <text evidence="3">Cofactor biosynthesis; tetrahydrofolate biosynthesis; 7,8-dihydrofolate from 2-amino-4-hydroxy-6-hydroxymethyl-7,8-dihydropteridine diphosphate and 4-aminobenzoate: step 1/2.</text>
</comment>